<dbReference type="EMBL" id="CAJOBA010041830">
    <property type="protein sequence ID" value="CAF4121487.1"/>
    <property type="molecule type" value="Genomic_DNA"/>
</dbReference>
<accession>A0A8S2QVI1</accession>
<gene>
    <name evidence="2" type="ORF">TMI583_LOCUS29839</name>
</gene>
<comment type="caution">
    <text evidence="2">The sequence shown here is derived from an EMBL/GenBank/DDBJ whole genome shotgun (WGS) entry which is preliminary data.</text>
</comment>
<dbReference type="Proteomes" id="UP000682733">
    <property type="component" value="Unassembled WGS sequence"/>
</dbReference>
<sequence length="208" mass="23246">QYSKRRDLIITGIPMKQREDTTLIIVDLAKSLGVKIVVKDIYATHRLPVCRIDSTQPIILASKGIRGSLLGWFRSYLNEKNIVTMVEGFTSSSARIGCGVPQDGFAPRDFHQTCDGKGPTITIIQSEKGDYLYGAYTAVPWSTQTGTITDSTAFLFTLINPHALPFTKFHIDKTRAKRAILHHPDCGPVFGLYYPYYAYPPYAYPPPL</sequence>
<evidence type="ECO:0000313" key="3">
    <source>
        <dbReference type="Proteomes" id="UP000682733"/>
    </source>
</evidence>
<dbReference type="Pfam" id="PF07534">
    <property type="entry name" value="TLD"/>
    <property type="match status" value="1"/>
</dbReference>
<dbReference type="InterPro" id="IPR006571">
    <property type="entry name" value="TLDc_dom"/>
</dbReference>
<organism evidence="2 3">
    <name type="scientific">Didymodactylos carnosus</name>
    <dbReference type="NCBI Taxonomy" id="1234261"/>
    <lineage>
        <taxon>Eukaryota</taxon>
        <taxon>Metazoa</taxon>
        <taxon>Spiralia</taxon>
        <taxon>Gnathifera</taxon>
        <taxon>Rotifera</taxon>
        <taxon>Eurotatoria</taxon>
        <taxon>Bdelloidea</taxon>
        <taxon>Philodinida</taxon>
        <taxon>Philodinidae</taxon>
        <taxon>Didymodactylos</taxon>
    </lineage>
</organism>
<evidence type="ECO:0000313" key="2">
    <source>
        <dbReference type="EMBL" id="CAF4121487.1"/>
    </source>
</evidence>
<name>A0A8S2QVI1_9BILA</name>
<feature type="non-terminal residue" evidence="2">
    <location>
        <position position="1"/>
    </location>
</feature>
<proteinExistence type="predicted"/>
<evidence type="ECO:0000259" key="1">
    <source>
        <dbReference type="PROSITE" id="PS51886"/>
    </source>
</evidence>
<dbReference type="PROSITE" id="PS51886">
    <property type="entry name" value="TLDC"/>
    <property type="match status" value="1"/>
</dbReference>
<dbReference type="AlphaFoldDB" id="A0A8S2QVI1"/>
<protein>
    <recommendedName>
        <fullName evidence="1">TLDc domain-containing protein</fullName>
    </recommendedName>
</protein>
<feature type="domain" description="TLDc" evidence="1">
    <location>
        <begin position="63"/>
        <end position="208"/>
    </location>
</feature>
<reference evidence="2" key="1">
    <citation type="submission" date="2021-02" db="EMBL/GenBank/DDBJ databases">
        <authorList>
            <person name="Nowell W R."/>
        </authorList>
    </citation>
    <scope>NUCLEOTIDE SEQUENCE</scope>
</reference>